<evidence type="ECO:0000313" key="2">
    <source>
        <dbReference type="EMBL" id="MBP1933143.1"/>
    </source>
</evidence>
<keyword evidence="1" id="KW-0812">Transmembrane</keyword>
<dbReference type="InterPro" id="IPR025373">
    <property type="entry name" value="DUF4363"/>
</dbReference>
<comment type="caution">
    <text evidence="2">The sequence shown here is derived from an EMBL/GenBank/DDBJ whole genome shotgun (WGS) entry which is preliminary data.</text>
</comment>
<reference evidence="2 3" key="1">
    <citation type="submission" date="2021-03" db="EMBL/GenBank/DDBJ databases">
        <title>Genomic Encyclopedia of Type Strains, Phase IV (KMG-IV): sequencing the most valuable type-strain genomes for metagenomic binning, comparative biology and taxonomic classification.</title>
        <authorList>
            <person name="Goeker M."/>
        </authorList>
    </citation>
    <scope>NUCLEOTIDE SEQUENCE [LARGE SCALE GENOMIC DNA]</scope>
    <source>
        <strain evidence="2 3">DSM 24738</strain>
    </source>
</reference>
<accession>A0ABS4GS99</accession>
<evidence type="ECO:0000313" key="3">
    <source>
        <dbReference type="Proteomes" id="UP001519343"/>
    </source>
</evidence>
<keyword evidence="1" id="KW-1133">Transmembrane helix</keyword>
<proteinExistence type="predicted"/>
<evidence type="ECO:0000256" key="1">
    <source>
        <dbReference type="SAM" id="Phobius"/>
    </source>
</evidence>
<feature type="transmembrane region" description="Helical" evidence="1">
    <location>
        <begin position="6"/>
        <end position="28"/>
    </location>
</feature>
<evidence type="ECO:0008006" key="4">
    <source>
        <dbReference type="Google" id="ProtNLM"/>
    </source>
</evidence>
<dbReference type="EMBL" id="JAGGKT010000009">
    <property type="protein sequence ID" value="MBP1933143.1"/>
    <property type="molecule type" value="Genomic_DNA"/>
</dbReference>
<organism evidence="2 3">
    <name type="scientific">Ammoniphilus resinae</name>
    <dbReference type="NCBI Taxonomy" id="861532"/>
    <lineage>
        <taxon>Bacteria</taxon>
        <taxon>Bacillati</taxon>
        <taxon>Bacillota</taxon>
        <taxon>Bacilli</taxon>
        <taxon>Bacillales</taxon>
        <taxon>Paenibacillaceae</taxon>
        <taxon>Aneurinibacillus group</taxon>
        <taxon>Ammoniphilus</taxon>
    </lineage>
</organism>
<name>A0ABS4GS99_9BACL</name>
<sequence>MPRKWLVYALPIFILVVSVAVMTGGYFLKKPFGEDDRLVESIQQLEKDVREKKWDHAKEHAEYANKAWHKIVNRIQFSSERDYLIEINTSLARIRGGVEAKDDKGIMEEIYLFYDLWKYLGK</sequence>
<gene>
    <name evidence="2" type="ORF">J2Z37_003154</name>
</gene>
<dbReference type="RefSeq" id="WP_209811165.1">
    <property type="nucleotide sequence ID" value="NZ_JAGGKT010000009.1"/>
</dbReference>
<keyword evidence="3" id="KW-1185">Reference proteome</keyword>
<keyword evidence="1" id="KW-0472">Membrane</keyword>
<dbReference type="Proteomes" id="UP001519343">
    <property type="component" value="Unassembled WGS sequence"/>
</dbReference>
<dbReference type="Pfam" id="PF14276">
    <property type="entry name" value="DUF4363"/>
    <property type="match status" value="1"/>
</dbReference>
<protein>
    <recommendedName>
        <fullName evidence="4">DUF4363 family protein</fullName>
    </recommendedName>
</protein>